<dbReference type="PANTHER" id="PTHR12886">
    <property type="entry name" value="PIG-M MANNOSYLTRANSFERASE"/>
    <property type="match status" value="1"/>
</dbReference>
<dbReference type="GO" id="GO:0005789">
    <property type="term" value="C:endoplasmic reticulum membrane"/>
    <property type="evidence" value="ECO:0007669"/>
    <property type="project" value="UniProtKB-SubCell"/>
</dbReference>
<proteinExistence type="inferred from homology"/>
<evidence type="ECO:0000256" key="12">
    <source>
        <dbReference type="ARBA" id="ARBA00025399"/>
    </source>
</evidence>
<feature type="transmembrane region" description="Helical" evidence="13">
    <location>
        <begin position="143"/>
        <end position="159"/>
    </location>
</feature>
<dbReference type="PANTHER" id="PTHR12886:SF0">
    <property type="entry name" value="GPI MANNOSYLTRANSFERASE 1"/>
    <property type="match status" value="1"/>
</dbReference>
<comment type="similarity">
    <text evidence="3 13">Belongs to the PIGM family.</text>
</comment>
<dbReference type="EC" id="2.4.1.-" evidence="13"/>
<name>A0A9W4XXH2_9PLEO</name>
<protein>
    <recommendedName>
        <fullName evidence="4 13">GPI mannosyltransferase 1</fullName>
        <ecNumber evidence="13">2.4.1.-</ecNumber>
    </recommendedName>
    <alternativeName>
        <fullName evidence="13">GPI mannosyltransferase I</fullName>
    </alternativeName>
</protein>
<evidence type="ECO:0000313" key="15">
    <source>
        <dbReference type="Proteomes" id="UP001152607"/>
    </source>
</evidence>
<evidence type="ECO:0000256" key="3">
    <source>
        <dbReference type="ARBA" id="ARBA00011071"/>
    </source>
</evidence>
<feature type="transmembrane region" description="Helical" evidence="13">
    <location>
        <begin position="383"/>
        <end position="406"/>
    </location>
</feature>
<evidence type="ECO:0000256" key="9">
    <source>
        <dbReference type="ARBA" id="ARBA00022824"/>
    </source>
</evidence>
<evidence type="ECO:0000256" key="5">
    <source>
        <dbReference type="ARBA" id="ARBA00022502"/>
    </source>
</evidence>
<evidence type="ECO:0000256" key="10">
    <source>
        <dbReference type="ARBA" id="ARBA00022989"/>
    </source>
</evidence>
<evidence type="ECO:0000256" key="1">
    <source>
        <dbReference type="ARBA" id="ARBA00004477"/>
    </source>
</evidence>
<evidence type="ECO:0000256" key="8">
    <source>
        <dbReference type="ARBA" id="ARBA00022692"/>
    </source>
</evidence>
<dbReference type="OrthoDB" id="1741594at2759"/>
<dbReference type="GO" id="GO:0051751">
    <property type="term" value="F:alpha-1,4-mannosyltransferase activity"/>
    <property type="evidence" value="ECO:0007669"/>
    <property type="project" value="InterPro"/>
</dbReference>
<keyword evidence="8 13" id="KW-0812">Transmembrane</keyword>
<feature type="transmembrane region" description="Helical" evidence="13">
    <location>
        <begin position="286"/>
        <end position="304"/>
    </location>
</feature>
<feature type="transmembrane region" description="Helical" evidence="13">
    <location>
        <begin position="12"/>
        <end position="30"/>
    </location>
</feature>
<gene>
    <name evidence="14" type="ORF">PDIGIT_LOCUS10892</name>
</gene>
<reference evidence="14" key="1">
    <citation type="submission" date="2023-01" db="EMBL/GenBank/DDBJ databases">
        <authorList>
            <person name="Van Ghelder C."/>
            <person name="Rancurel C."/>
        </authorList>
    </citation>
    <scope>NUCLEOTIDE SEQUENCE</scope>
    <source>
        <strain evidence="14">CNCM I-4278</strain>
    </source>
</reference>
<keyword evidence="11 13" id="KW-0472">Membrane</keyword>
<dbReference type="InterPro" id="IPR007704">
    <property type="entry name" value="PIG-M"/>
</dbReference>
<keyword evidence="9 13" id="KW-0256">Endoplasmic reticulum</keyword>
<organism evidence="14 15">
    <name type="scientific">Periconia digitata</name>
    <dbReference type="NCBI Taxonomy" id="1303443"/>
    <lineage>
        <taxon>Eukaryota</taxon>
        <taxon>Fungi</taxon>
        <taxon>Dikarya</taxon>
        <taxon>Ascomycota</taxon>
        <taxon>Pezizomycotina</taxon>
        <taxon>Dothideomycetes</taxon>
        <taxon>Pleosporomycetidae</taxon>
        <taxon>Pleosporales</taxon>
        <taxon>Massarineae</taxon>
        <taxon>Periconiaceae</taxon>
        <taxon>Periconia</taxon>
    </lineage>
</organism>
<evidence type="ECO:0000313" key="14">
    <source>
        <dbReference type="EMBL" id="CAI6337777.1"/>
    </source>
</evidence>
<feature type="transmembrane region" description="Helical" evidence="13">
    <location>
        <begin position="85"/>
        <end position="107"/>
    </location>
</feature>
<keyword evidence="5 13" id="KW-0337">GPI-anchor biosynthesis</keyword>
<evidence type="ECO:0000256" key="4">
    <source>
        <dbReference type="ARBA" id="ARBA00013797"/>
    </source>
</evidence>
<keyword evidence="7 13" id="KW-0808">Transferase</keyword>
<keyword evidence="15" id="KW-1185">Reference proteome</keyword>
<feature type="transmembrane region" description="Helical" evidence="13">
    <location>
        <begin position="166"/>
        <end position="189"/>
    </location>
</feature>
<comment type="subcellular location">
    <subcellularLocation>
        <location evidence="1 13">Endoplasmic reticulum membrane</location>
        <topology evidence="1 13">Multi-pass membrane protein</topology>
    </subcellularLocation>
</comment>
<evidence type="ECO:0000256" key="2">
    <source>
        <dbReference type="ARBA" id="ARBA00004687"/>
    </source>
</evidence>
<evidence type="ECO:0000256" key="11">
    <source>
        <dbReference type="ARBA" id="ARBA00023136"/>
    </source>
</evidence>
<feature type="transmembrane region" description="Helical" evidence="13">
    <location>
        <begin position="316"/>
        <end position="342"/>
    </location>
</feature>
<comment type="pathway">
    <text evidence="2 13">Glycolipid biosynthesis; glycosylphosphatidylinositol-anchor biosynthesis.</text>
</comment>
<evidence type="ECO:0000256" key="7">
    <source>
        <dbReference type="ARBA" id="ARBA00022679"/>
    </source>
</evidence>
<dbReference type="Proteomes" id="UP001152607">
    <property type="component" value="Unassembled WGS sequence"/>
</dbReference>
<keyword evidence="10 13" id="KW-1133">Transmembrane helix</keyword>
<comment type="caution">
    <text evidence="14">The sequence shown here is derived from an EMBL/GenBank/DDBJ whole genome shotgun (WGS) entry which is preliminary data.</text>
</comment>
<evidence type="ECO:0000256" key="6">
    <source>
        <dbReference type="ARBA" id="ARBA00022676"/>
    </source>
</evidence>
<dbReference type="Pfam" id="PF05007">
    <property type="entry name" value="Mannosyl_trans"/>
    <property type="match status" value="1"/>
</dbReference>
<comment type="function">
    <text evidence="12 13">Mannosyltransferase involved in glycosylphosphatidylinositol-anchor biosynthesis. Transfers the first alpha-1,4-mannose to GlcN-acyl-PI during GPI precursor assembly. Required for cell wall integrity.</text>
</comment>
<dbReference type="EMBL" id="CAOQHR010000007">
    <property type="protein sequence ID" value="CAI6337777.1"/>
    <property type="molecule type" value="Genomic_DNA"/>
</dbReference>
<accession>A0A9W4XXH2</accession>
<dbReference type="GO" id="GO:1990529">
    <property type="term" value="C:glycosylphosphatidylinositol-mannosyltransferase I complex"/>
    <property type="evidence" value="ECO:0007669"/>
    <property type="project" value="TreeGrafter"/>
</dbReference>
<keyword evidence="6 13" id="KW-0328">Glycosyltransferase</keyword>
<dbReference type="GO" id="GO:0004376">
    <property type="term" value="F:GPI mannosyltransferase activity"/>
    <property type="evidence" value="ECO:0007669"/>
    <property type="project" value="InterPro"/>
</dbReference>
<evidence type="ECO:0000256" key="13">
    <source>
        <dbReference type="RuleBase" id="RU365064"/>
    </source>
</evidence>
<sequence length="423" mass="48046">MALSSFFSSTRAVLSSAILLRVAFLLYGLAQDAFSPVKYTDIDYFVFTDAARSIARGQSPYARDTYRYTPLLAWLLYPTTWSGTWFSFGKVLFAVGDIVAGWMMYRILRTHQGLSQERALKYASIWLLNPMVATISTRGSSEGLLGVFVTALLWAALSRRIVLTGFFLGFAVHFKIYPFIYAASIVWWLDDKSNSSSSSSPISRTIKFLNAQRIGVALSSLLTFMGLNVVMYIAYGWPFLEHSYFYHLVRIDHRHNFSPYNTLLYMNSSPKASGVDHVSFLELERLAFIPQILLSAVIIPLVIAKKDLSSTMLAQTWAFVTFNKVCTSQYFLWYIMFLPYYLPDSVMMRSPRTGASLLVLWILGQAAWLQQGFQLEFNGESTFIPGLWISSILFFGINCTILGFVLRDIRTRGQSPLFGKRKR</sequence>
<dbReference type="GO" id="GO:0006506">
    <property type="term" value="P:GPI anchor biosynthetic process"/>
    <property type="evidence" value="ECO:0007669"/>
    <property type="project" value="UniProtKB-KW"/>
</dbReference>
<dbReference type="AlphaFoldDB" id="A0A9W4XXH2"/>
<feature type="transmembrane region" description="Helical" evidence="13">
    <location>
        <begin position="214"/>
        <end position="235"/>
    </location>
</feature>